<dbReference type="Pfam" id="PF10354">
    <property type="entry name" value="BMT5-like"/>
    <property type="match status" value="1"/>
</dbReference>
<evidence type="ECO:0000313" key="3">
    <source>
        <dbReference type="Proteomes" id="UP000323000"/>
    </source>
</evidence>
<dbReference type="PANTHER" id="PTHR11538:SF64">
    <property type="entry name" value="25S RRNA (URIDINE-N(3))-METHYLTRANSFERASE BMT5-LIKE DOMAIN-CONTAINING PROTEIN"/>
    <property type="match status" value="1"/>
</dbReference>
<comment type="caution">
    <text evidence="2">The sequence shown here is derived from an EMBL/GenBank/DDBJ whole genome shotgun (WGS) entry which is preliminary data.</text>
</comment>
<gene>
    <name evidence="2" type="ORF">EZV62_020847</name>
</gene>
<accession>A0A5C7HF69</accession>
<feature type="domain" description="25S rRNA (uridine-N(3))-methyltransferase BMT5-like" evidence="1">
    <location>
        <begin position="78"/>
        <end position="245"/>
    </location>
</feature>
<reference evidence="3" key="1">
    <citation type="journal article" date="2019" name="Gigascience">
        <title>De novo genome assembly of the endangered Acer yangbiense, a plant species with extremely small populations endemic to Yunnan Province, China.</title>
        <authorList>
            <person name="Yang J."/>
            <person name="Wariss H.M."/>
            <person name="Tao L."/>
            <person name="Zhang R."/>
            <person name="Yun Q."/>
            <person name="Hollingsworth P."/>
            <person name="Dao Z."/>
            <person name="Luo G."/>
            <person name="Guo H."/>
            <person name="Ma Y."/>
            <person name="Sun W."/>
        </authorList>
    </citation>
    <scope>NUCLEOTIDE SEQUENCE [LARGE SCALE GENOMIC DNA]</scope>
    <source>
        <strain evidence="3">cv. Malutang</strain>
    </source>
</reference>
<dbReference type="SUPFAM" id="SSF53335">
    <property type="entry name" value="S-adenosyl-L-methionine-dependent methyltransferases"/>
    <property type="match status" value="1"/>
</dbReference>
<dbReference type="AlphaFoldDB" id="A0A5C7HF69"/>
<dbReference type="GO" id="GO:0070475">
    <property type="term" value="P:rRNA base methylation"/>
    <property type="evidence" value="ECO:0007669"/>
    <property type="project" value="InterPro"/>
</dbReference>
<dbReference type="OrthoDB" id="273345at2759"/>
<evidence type="ECO:0000313" key="2">
    <source>
        <dbReference type="EMBL" id="TXG55591.1"/>
    </source>
</evidence>
<dbReference type="GO" id="GO:0005737">
    <property type="term" value="C:cytoplasm"/>
    <property type="evidence" value="ECO:0007669"/>
    <property type="project" value="TreeGrafter"/>
</dbReference>
<organism evidence="2 3">
    <name type="scientific">Acer yangbiense</name>
    <dbReference type="NCBI Taxonomy" id="1000413"/>
    <lineage>
        <taxon>Eukaryota</taxon>
        <taxon>Viridiplantae</taxon>
        <taxon>Streptophyta</taxon>
        <taxon>Embryophyta</taxon>
        <taxon>Tracheophyta</taxon>
        <taxon>Spermatophyta</taxon>
        <taxon>Magnoliopsida</taxon>
        <taxon>eudicotyledons</taxon>
        <taxon>Gunneridae</taxon>
        <taxon>Pentapetalae</taxon>
        <taxon>rosids</taxon>
        <taxon>malvids</taxon>
        <taxon>Sapindales</taxon>
        <taxon>Sapindaceae</taxon>
        <taxon>Hippocastanoideae</taxon>
        <taxon>Acereae</taxon>
        <taxon>Acer</taxon>
    </lineage>
</organism>
<protein>
    <recommendedName>
        <fullName evidence="1">25S rRNA (uridine-N(3))-methyltransferase BMT5-like domain-containing protein</fullName>
    </recommendedName>
</protein>
<name>A0A5C7HF69_9ROSI</name>
<keyword evidence="3" id="KW-1185">Reference proteome</keyword>
<evidence type="ECO:0000259" key="1">
    <source>
        <dbReference type="Pfam" id="PF10354"/>
    </source>
</evidence>
<dbReference type="PANTHER" id="PTHR11538">
    <property type="entry name" value="PHENYLALANYL-TRNA SYNTHETASE"/>
    <property type="match status" value="1"/>
</dbReference>
<dbReference type="InterPro" id="IPR029063">
    <property type="entry name" value="SAM-dependent_MTases_sf"/>
</dbReference>
<dbReference type="FunFam" id="3.40.50.150:FF:000440">
    <property type="entry name" value="Os09g0479300 protein"/>
    <property type="match status" value="1"/>
</dbReference>
<dbReference type="EMBL" id="VAHF01000009">
    <property type="protein sequence ID" value="TXG55591.1"/>
    <property type="molecule type" value="Genomic_DNA"/>
</dbReference>
<dbReference type="GO" id="GO:0070042">
    <property type="term" value="F:rRNA (uridine-N3-)-methyltransferase activity"/>
    <property type="evidence" value="ECO:0007669"/>
    <property type="project" value="InterPro"/>
</dbReference>
<dbReference type="InterPro" id="IPR019446">
    <property type="entry name" value="BMT5-like"/>
</dbReference>
<proteinExistence type="predicted"/>
<dbReference type="Proteomes" id="UP000323000">
    <property type="component" value="Chromosome 9"/>
</dbReference>
<sequence length="310" mass="36150">MKFDVFIFNFPHAGHYDYLCEKDDKLIERGISNFYNGKSKSFTSLAEASSASSSIFEIMTRRKKVRWIKHYNNRQKILLVGEGDFSFSSCLARAFGSATNMVATCLHSEDVQITKHWTSIPHLELLERKGCMVLHEVDVHNMNRHPTLYYMKFDVIIFNFPHAGHYDHLCERDDELIEMHKDLIEGFFKSAREMLNENGEVHVAHRDDFPYNRWKLKKLARKSGLILKEKVEFKKEDFSGYHNKRGGEINCNKTFPLNKCFTFKFSLPEKSAQIYDCASDIQIMKLAAVFQSVHLNNYHCSSNRPPVGWD</sequence>